<keyword evidence="5" id="KW-0131">Cell cycle</keyword>
<dbReference type="SUPFAM" id="SSF48371">
    <property type="entry name" value="ARM repeat"/>
    <property type="match status" value="2"/>
</dbReference>
<protein>
    <submittedName>
        <fullName evidence="7">Condensin complex subunit 1</fullName>
    </submittedName>
</protein>
<dbReference type="PANTHER" id="PTHR14222:SF2">
    <property type="entry name" value="CONDENSIN COMPLEX SUBUNIT 1"/>
    <property type="match status" value="1"/>
</dbReference>
<comment type="subcellular location">
    <subcellularLocation>
        <location evidence="1">Nucleus</location>
    </subcellularLocation>
</comment>
<dbReference type="Pfam" id="PF12717">
    <property type="entry name" value="Cnd1"/>
    <property type="match status" value="1"/>
</dbReference>
<keyword evidence="8" id="KW-1185">Reference proteome</keyword>
<dbReference type="InterPro" id="IPR016024">
    <property type="entry name" value="ARM-type_fold"/>
</dbReference>
<evidence type="ECO:0000256" key="4">
    <source>
        <dbReference type="ARBA" id="ARBA00023242"/>
    </source>
</evidence>
<dbReference type="InterPro" id="IPR032682">
    <property type="entry name" value="Cnd1_C"/>
</dbReference>
<evidence type="ECO:0000256" key="2">
    <source>
        <dbReference type="ARBA" id="ARBA00022618"/>
    </source>
</evidence>
<dbReference type="EMBL" id="SBIQ01000297">
    <property type="protein sequence ID" value="KAF7680970.1"/>
    <property type="molecule type" value="Genomic_DNA"/>
</dbReference>
<gene>
    <name evidence="7" type="primary">YCS4</name>
    <name evidence="7" type="ORF">TCON_2416</name>
</gene>
<sequence length="867" mass="101185">MEINELIKSLSSIKISTNPTEYEKLITNSTNYPNKLEIAQLIIRNSDDHTATLPLLYQLTGKTVDPIVMHSIINYLQSIKEQTKEQQEWSAKILFNMLQGSQEHKRSEIQRRRIYEMLWAMGTNIIHLTADLFETAPIIGSDILKGSAELAEEVARAILSAEGNINQQKNFSSILPTLPSIFTNERWIASHGWLLNSEHYFLRNCYLEIISNNIINEKKVDLIPIITERLYDINYLVRYKAIQLIYNLFENNLVPLVERNKIIESVGERIKDKAVIVRKKAILFCSHILMNHPFTYKTFTFEDIPISEDEEKKQYFQDRKDFHDQMVHILENINQLIRSNTDSVECIEFIKLAYFYKIKNAKLSFKLLFNLNDDGFLSILMENFKDLFMRIGSGEEGIIEFLCEIIDDVGYPYERIIRAMTESGVINGKMVDILYSKILHDNTANYYLYTYYLAIIHSVRKNQPLDKHLLDWATKKLFSSKTEYELKNNLDIYKNTLRIILNCKCDVDEVIPILVKNIIKMNFFDYESMDLTVALIYQLTGDPEFYACEFIGKLCIKNPNLLKIIYAVGCIAIKHVGWLETLEKRAKMQGMDVDKSVVIPEEVRERRRSINASRASITSIKEENTKNEKVDENAKQTQEEIADLFFFIREREMIYGVNSLIPTFIPSILEIIKNDQESELLNIAYITLFRFMCVSSEFFLNHLETFVNALNHRNQKIRNNAIIAMSDFILSYNSIIEPYTAILFDKLQSKGLERTNSLQIIYYLVVNNILKIKGHGVDIAKLLCDDDEEIRRMARGLLLECRESVTVFYEALVNYESIRDIKEVINFMCRIVEKEKMRDQLFVKVKEKIKNEEILNYLKFELGVVVN</sequence>
<organism evidence="7 8">
    <name type="scientific">Astathelohania contejeani</name>
    <dbReference type="NCBI Taxonomy" id="164912"/>
    <lineage>
        <taxon>Eukaryota</taxon>
        <taxon>Fungi</taxon>
        <taxon>Fungi incertae sedis</taxon>
        <taxon>Microsporidia</taxon>
        <taxon>Astathelohaniidae</taxon>
        <taxon>Astathelohania</taxon>
    </lineage>
</organism>
<accession>A0ABQ7HW31</accession>
<keyword evidence="3" id="KW-0498">Mitosis</keyword>
<dbReference type="PANTHER" id="PTHR14222">
    <property type="entry name" value="CONDENSIN"/>
    <property type="match status" value="1"/>
</dbReference>
<reference evidence="7 8" key="1">
    <citation type="submission" date="2019-01" db="EMBL/GenBank/DDBJ databases">
        <title>Genomes sequencing and comparative genomics of infectious freshwater microsporidia, Cucumispora dikerogammari and Thelohania contejeani.</title>
        <authorList>
            <person name="Cormier A."/>
            <person name="Giraud I."/>
            <person name="Wattier R."/>
            <person name="Teixeira M."/>
            <person name="Grandjean F."/>
            <person name="Rigaud T."/>
            <person name="Cordaux R."/>
        </authorList>
    </citation>
    <scope>NUCLEOTIDE SEQUENCE [LARGE SCALE GENOMIC DNA]</scope>
    <source>
        <strain evidence="7">T1</strain>
        <tissue evidence="7">Spores</tissue>
    </source>
</reference>
<evidence type="ECO:0000256" key="1">
    <source>
        <dbReference type="ARBA" id="ARBA00004123"/>
    </source>
</evidence>
<keyword evidence="2" id="KW-0132">Cell division</keyword>
<keyword evidence="4" id="KW-0539">Nucleus</keyword>
<dbReference type="InterPro" id="IPR026971">
    <property type="entry name" value="CND1/NCAPD3"/>
</dbReference>
<evidence type="ECO:0000256" key="5">
    <source>
        <dbReference type="ARBA" id="ARBA00023306"/>
    </source>
</evidence>
<comment type="caution">
    <text evidence="7">The sequence shown here is derived from an EMBL/GenBank/DDBJ whole genome shotgun (WGS) entry which is preliminary data.</text>
</comment>
<evidence type="ECO:0000313" key="7">
    <source>
        <dbReference type="EMBL" id="KAF7680970.1"/>
    </source>
</evidence>
<proteinExistence type="predicted"/>
<dbReference type="Proteomes" id="UP001516464">
    <property type="component" value="Unassembled WGS sequence"/>
</dbReference>
<evidence type="ECO:0000259" key="6">
    <source>
        <dbReference type="Pfam" id="PF12717"/>
    </source>
</evidence>
<evidence type="ECO:0000256" key="3">
    <source>
        <dbReference type="ARBA" id="ARBA00022776"/>
    </source>
</evidence>
<name>A0ABQ7HW31_9MICR</name>
<evidence type="ECO:0000313" key="8">
    <source>
        <dbReference type="Proteomes" id="UP001516464"/>
    </source>
</evidence>
<feature type="domain" description="Condensin complex subunit 1 C-terminal" evidence="6">
    <location>
        <begin position="717"/>
        <end position="845"/>
    </location>
</feature>